<evidence type="ECO:0000313" key="2">
    <source>
        <dbReference type="EMBL" id="KKQ27973.1"/>
    </source>
</evidence>
<evidence type="ECO:0000313" key="3">
    <source>
        <dbReference type="Proteomes" id="UP000034849"/>
    </source>
</evidence>
<dbReference type="STRING" id="1619046.US42_C0003G0030"/>
<reference evidence="2 3" key="1">
    <citation type="journal article" date="2015" name="Nature">
        <title>rRNA introns, odd ribosomes, and small enigmatic genomes across a large radiation of phyla.</title>
        <authorList>
            <person name="Brown C.T."/>
            <person name="Hug L.A."/>
            <person name="Thomas B.C."/>
            <person name="Sharon I."/>
            <person name="Castelle C.J."/>
            <person name="Singh A."/>
            <person name="Wilkins M.J."/>
            <person name="Williams K.H."/>
            <person name="Banfield J.F."/>
        </authorList>
    </citation>
    <scope>NUCLEOTIDE SEQUENCE [LARGE SCALE GENOMIC DNA]</scope>
</reference>
<gene>
    <name evidence="2" type="ORF">US42_C0003G0030</name>
</gene>
<accession>A0A0G0GA27</accession>
<proteinExistence type="predicted"/>
<evidence type="ECO:0000256" key="1">
    <source>
        <dbReference type="SAM" id="MobiDB-lite"/>
    </source>
</evidence>
<organism evidence="2 3">
    <name type="scientific">Candidatus Magasanikbacteria bacterium GW2011_GWC2_37_14</name>
    <dbReference type="NCBI Taxonomy" id="1619046"/>
    <lineage>
        <taxon>Bacteria</taxon>
        <taxon>Candidatus Magasanikiibacteriota</taxon>
    </lineage>
</organism>
<sequence>MKSVLPQKRLAPGTGAILADGNWRCRCLSKNVHHDLFGYCKLCRTTKPPPGKVKGGIGTALDHWRWQCSCTNKVHDWDITKCPICTYTRPKGRPEEVKQFGQWHTHYTWRCKCGKKHCQHNASVPSCQHCHCCRPDESSQPPEKIKQEEPRASSTSKNQWLDRYSWECAQGHVNSSSEPECWCHRGGSRPPLADRPDPQF</sequence>
<dbReference type="Proteomes" id="UP000034849">
    <property type="component" value="Unassembled WGS sequence"/>
</dbReference>
<comment type="caution">
    <text evidence="2">The sequence shown here is derived from an EMBL/GenBank/DDBJ whole genome shotgun (WGS) entry which is preliminary data.</text>
</comment>
<protein>
    <submittedName>
        <fullName evidence="2">Uncharacterized protein</fullName>
    </submittedName>
</protein>
<dbReference type="EMBL" id="LBSX01000003">
    <property type="protein sequence ID" value="KKQ27973.1"/>
    <property type="molecule type" value="Genomic_DNA"/>
</dbReference>
<name>A0A0G0GA27_9BACT</name>
<feature type="region of interest" description="Disordered" evidence="1">
    <location>
        <begin position="173"/>
        <end position="200"/>
    </location>
</feature>
<dbReference type="AlphaFoldDB" id="A0A0G0GA27"/>